<protein>
    <submittedName>
        <fullName evidence="2 4">Proteinase inhibitor I2, Kunitz metazoa domain-containing protein</fullName>
    </submittedName>
</protein>
<evidence type="ECO:0000313" key="4">
    <source>
        <dbReference type="WBParaSite" id="SRAE_1000100100.1"/>
    </source>
</evidence>
<accession>A0A090KZ98</accession>
<dbReference type="Proteomes" id="UP000035682">
    <property type="component" value="Unplaced"/>
</dbReference>
<dbReference type="OrthoDB" id="4473401at2759"/>
<dbReference type="SMART" id="SM00131">
    <property type="entry name" value="KU"/>
    <property type="match status" value="2"/>
</dbReference>
<gene>
    <name evidence="2 4 5" type="ORF">SRAE_1000100100</name>
</gene>
<dbReference type="PROSITE" id="PS50279">
    <property type="entry name" value="BPTI_KUNITZ_2"/>
    <property type="match status" value="1"/>
</dbReference>
<feature type="domain" description="BPTI/Kunitz inhibitor" evidence="1">
    <location>
        <begin position="1"/>
        <end position="53"/>
    </location>
</feature>
<proteinExistence type="predicted"/>
<dbReference type="Gene3D" id="4.10.410.10">
    <property type="entry name" value="Pancreatic trypsin inhibitor Kunitz domain"/>
    <property type="match status" value="2"/>
</dbReference>
<dbReference type="WBParaSite" id="SRAE_1000100100.1">
    <property type="protein sequence ID" value="SRAE_1000100100.1"/>
    <property type="gene ID" value="WBGene00257601"/>
</dbReference>
<evidence type="ECO:0000313" key="3">
    <source>
        <dbReference type="Proteomes" id="UP000035682"/>
    </source>
</evidence>
<sequence>MEVRDLGYQCSDGIEEKRFFYHTKYKICSPFTYKGCGGNKNNFKSADECKETCSTIKTSNITLELAIKCNGTYTPNLKNDIKSCSLKNDNSCSSGFICQNDICCPSKDYICSMEWDSGKEYNELKHIGRYAFKKEFGHCVRFSYFRNDGNLNNFLTYKDSYSHLHRTSRNEVMIRNMIKKMFQEFSDNSSK</sequence>
<dbReference type="InterPro" id="IPR036880">
    <property type="entry name" value="Kunitz_BPTI_sf"/>
</dbReference>
<dbReference type="InterPro" id="IPR020901">
    <property type="entry name" value="Prtase_inh_Kunz-CS"/>
</dbReference>
<keyword evidence="3" id="KW-1185">Reference proteome</keyword>
<dbReference type="InterPro" id="IPR053014">
    <property type="entry name" value="Cuticle_assoc_divergent"/>
</dbReference>
<dbReference type="SUPFAM" id="SSF57362">
    <property type="entry name" value="BPTI-like"/>
    <property type="match status" value="2"/>
</dbReference>
<dbReference type="STRING" id="34506.A0A090KZ98"/>
<dbReference type="GeneID" id="36375096"/>
<evidence type="ECO:0000313" key="5">
    <source>
        <dbReference type="WormBase" id="SRAE_1000100100"/>
    </source>
</evidence>
<evidence type="ECO:0000313" key="2">
    <source>
        <dbReference type="EMBL" id="CEF62731.1"/>
    </source>
</evidence>
<dbReference type="InterPro" id="IPR002223">
    <property type="entry name" value="Kunitz_BPTI"/>
</dbReference>
<dbReference type="GO" id="GO:0004867">
    <property type="term" value="F:serine-type endopeptidase inhibitor activity"/>
    <property type="evidence" value="ECO:0007669"/>
    <property type="project" value="InterPro"/>
</dbReference>
<dbReference type="CDD" id="cd00109">
    <property type="entry name" value="Kunitz-type"/>
    <property type="match status" value="1"/>
</dbReference>
<name>A0A090KZ98_STRRB</name>
<dbReference type="AlphaFoldDB" id="A0A090KZ98"/>
<dbReference type="EMBL" id="LN609528">
    <property type="protein sequence ID" value="CEF62731.1"/>
    <property type="molecule type" value="Genomic_DNA"/>
</dbReference>
<dbReference type="PANTHER" id="PTHR46339">
    <property type="entry name" value="PROTEIN CBG15282-RELATED"/>
    <property type="match status" value="1"/>
</dbReference>
<dbReference type="OMA" id="FKHYGRY"/>
<dbReference type="WormBase" id="SRAE_1000100100">
    <property type="protein sequence ID" value="SRP08846"/>
    <property type="gene ID" value="WBGene00257601"/>
</dbReference>
<dbReference type="RefSeq" id="XP_024501933.1">
    <property type="nucleotide sequence ID" value="XM_024647901.1"/>
</dbReference>
<dbReference type="PRINTS" id="PR00759">
    <property type="entry name" value="BASICPTASE"/>
</dbReference>
<dbReference type="PROSITE" id="PS00280">
    <property type="entry name" value="BPTI_KUNITZ_1"/>
    <property type="match status" value="1"/>
</dbReference>
<reference evidence="2 3" key="1">
    <citation type="submission" date="2014-09" db="EMBL/GenBank/DDBJ databases">
        <authorList>
            <person name="Martin A.A."/>
        </authorList>
    </citation>
    <scope>NUCLEOTIDE SEQUENCE</scope>
    <source>
        <strain evidence="3">ED321</strain>
        <strain evidence="2">ED321 Heterogonic</strain>
    </source>
</reference>
<dbReference type="CTD" id="36375096"/>
<reference evidence="4" key="2">
    <citation type="submission" date="2020-12" db="UniProtKB">
        <authorList>
            <consortium name="WormBaseParasite"/>
        </authorList>
    </citation>
    <scope>IDENTIFICATION</scope>
</reference>
<evidence type="ECO:0000259" key="1">
    <source>
        <dbReference type="PROSITE" id="PS50279"/>
    </source>
</evidence>
<organism evidence="2">
    <name type="scientific">Strongyloides ratti</name>
    <name type="common">Parasitic roundworm</name>
    <dbReference type="NCBI Taxonomy" id="34506"/>
    <lineage>
        <taxon>Eukaryota</taxon>
        <taxon>Metazoa</taxon>
        <taxon>Ecdysozoa</taxon>
        <taxon>Nematoda</taxon>
        <taxon>Chromadorea</taxon>
        <taxon>Rhabditida</taxon>
        <taxon>Tylenchina</taxon>
        <taxon>Panagrolaimomorpha</taxon>
        <taxon>Strongyloidoidea</taxon>
        <taxon>Strongyloididae</taxon>
        <taxon>Strongyloides</taxon>
    </lineage>
</organism>
<dbReference type="Pfam" id="PF00014">
    <property type="entry name" value="Kunitz_BPTI"/>
    <property type="match status" value="2"/>
</dbReference>